<evidence type="ECO:0000256" key="1">
    <source>
        <dbReference type="SAM" id="SignalP"/>
    </source>
</evidence>
<accession>A0A2A4X7S8</accession>
<name>A0A2A4X7S8_9GAMM</name>
<feature type="signal peptide" evidence="1">
    <location>
        <begin position="1"/>
        <end position="26"/>
    </location>
</feature>
<feature type="chain" id="PRO_5012652936" description="DUF1329 domain-containing protein" evidence="1">
    <location>
        <begin position="27"/>
        <end position="278"/>
    </location>
</feature>
<dbReference type="AlphaFoldDB" id="A0A2A4X7S8"/>
<gene>
    <name evidence="2" type="ORF">COB20_06960</name>
</gene>
<protein>
    <recommendedName>
        <fullName evidence="4">DUF1329 domain-containing protein</fullName>
    </recommendedName>
</protein>
<evidence type="ECO:0008006" key="4">
    <source>
        <dbReference type="Google" id="ProtNLM"/>
    </source>
</evidence>
<evidence type="ECO:0000313" key="3">
    <source>
        <dbReference type="Proteomes" id="UP000218767"/>
    </source>
</evidence>
<evidence type="ECO:0000313" key="2">
    <source>
        <dbReference type="EMBL" id="PCI78115.1"/>
    </source>
</evidence>
<dbReference type="EMBL" id="NVUL01000037">
    <property type="protein sequence ID" value="PCI78115.1"/>
    <property type="molecule type" value="Genomic_DNA"/>
</dbReference>
<proteinExistence type="predicted"/>
<reference evidence="3" key="1">
    <citation type="submission" date="2017-08" db="EMBL/GenBank/DDBJ databases">
        <title>A dynamic microbial community with high functional redundancy inhabits the cold, oxic subseafloor aquifer.</title>
        <authorList>
            <person name="Tully B.J."/>
            <person name="Wheat C.G."/>
            <person name="Glazer B.T."/>
            <person name="Huber J.A."/>
        </authorList>
    </citation>
    <scope>NUCLEOTIDE SEQUENCE [LARGE SCALE GENOMIC DNA]</scope>
</reference>
<comment type="caution">
    <text evidence="2">The sequence shown here is derived from an EMBL/GenBank/DDBJ whole genome shotgun (WGS) entry which is preliminary data.</text>
</comment>
<sequence length="278" mass="31001">MKNLIEKQIVKLGLLTLVGLFSITQAAAQSGEIQRTPSGKPDLSGIWQAMTSAHYDVEPHAASEGPHPGLMGALSATPAGLGIVEGGRIPYNEQSRRVRDENKANALENDPLTKCYMPGVPRANYMPFPFQIVQSENVILIAYEVAESNRIVYVDQPELESQVDAWMGHSNAHWEGDTLVVRVSGQMPDTWFDRSGNHHSYEMVVEERWTATGADHVQYEATITDPNTFTAPWSISFPLYRHVADSMQLLEFKCAEFAEEFLYGEWRKPGTPRGNPPQ</sequence>
<dbReference type="Proteomes" id="UP000218767">
    <property type="component" value="Unassembled WGS sequence"/>
</dbReference>
<keyword evidence="1" id="KW-0732">Signal</keyword>
<organism evidence="2 3">
    <name type="scientific">SAR86 cluster bacterium</name>
    <dbReference type="NCBI Taxonomy" id="2030880"/>
    <lineage>
        <taxon>Bacteria</taxon>
        <taxon>Pseudomonadati</taxon>
        <taxon>Pseudomonadota</taxon>
        <taxon>Gammaproteobacteria</taxon>
        <taxon>SAR86 cluster</taxon>
    </lineage>
</organism>